<dbReference type="InterPro" id="IPR006594">
    <property type="entry name" value="LisH"/>
</dbReference>
<accession>A0A2N8ULZ2</accession>
<feature type="compositionally biased region" description="Basic and acidic residues" evidence="1">
    <location>
        <begin position="291"/>
        <end position="304"/>
    </location>
</feature>
<evidence type="ECO:0000313" key="2">
    <source>
        <dbReference type="EMBL" id="SJX65799.1"/>
    </source>
</evidence>
<feature type="compositionally biased region" description="Low complexity" evidence="1">
    <location>
        <begin position="362"/>
        <end position="375"/>
    </location>
</feature>
<feature type="compositionally biased region" description="Low complexity" evidence="1">
    <location>
        <begin position="132"/>
        <end position="145"/>
    </location>
</feature>
<dbReference type="InterPro" id="IPR044716">
    <property type="entry name" value="LEUNIG-like"/>
</dbReference>
<dbReference type="PANTHER" id="PTHR44376:SF5">
    <property type="entry name" value="TRANSCRIPTIONAL COREPRESSOR LEUNIG ISOFORM X1"/>
    <property type="match status" value="1"/>
</dbReference>
<reference evidence="2 3" key="1">
    <citation type="submission" date="2017-02" db="EMBL/GenBank/DDBJ databases">
        <authorList>
            <person name="Peterson S.W."/>
        </authorList>
    </citation>
    <scope>NUCLEOTIDE SEQUENCE [LARGE SCALE GENOMIC DNA]</scope>
    <source>
        <strain evidence="2 3">SRS1_H2-8</strain>
    </source>
</reference>
<evidence type="ECO:0000313" key="3">
    <source>
        <dbReference type="Proteomes" id="UP000239563"/>
    </source>
</evidence>
<feature type="region of interest" description="Disordered" evidence="1">
    <location>
        <begin position="280"/>
        <end position="412"/>
    </location>
</feature>
<dbReference type="EMBL" id="LT795072">
    <property type="protein sequence ID" value="SJX65799.1"/>
    <property type="molecule type" value="Genomic_DNA"/>
</dbReference>
<dbReference type="AlphaFoldDB" id="A0A2N8ULZ2"/>
<sequence>MNFARQQQQPGDASHSGTHPTAPPVSWEGDQMLHIYVCDYLRKRGYSQAALALRLEAGLEPDRRVPIDAPQSLLFEWWVVFWEVFASRSLDKSAAANGGISADAQMYTTLRPPGLPEARSATASQPVLQNSQAGAAAPTTAQQPTLTRRMSQAPPNDRSEPSSSTRASPPDQQGGVQPRRLSASTLPQLDLEASHRLGLARPASRVVIQQCMDMMNLSAKEIEHLTAEEMRALAKRVTCLQKAQNDAQVRLARLHGLQPPKPLVPGSMAVQARMQHEAAGADGYNNQAGQKRKDSPNSDADRSRIATAGPSAPTQEHRPMQPQLSTAPSMRRPSYPALPSPLTPSNAAATFSQVSPHPMMQHSPASSAPTPSTHAMNPPPTRRPSVFGEPTSLPGSSPHKAGVYASGLAGSSASPMSDWPGLELTPSHAQQMYVPPLQQPQRPVVMPSSLDASASLQHRRAAFPAPTLSGVASAPARAPLAQHVGGKDASAALFQLDLPPHLAKPSVFGSAGGDADGTEAYATAAALNGFLMQQPQLAEGSAPPTPFADLEYDFNVLLSNSTQLSRGLGGAL</sequence>
<name>A0A2N8ULZ2_9BASI</name>
<evidence type="ECO:0000256" key="1">
    <source>
        <dbReference type="SAM" id="MobiDB-lite"/>
    </source>
</evidence>
<feature type="compositionally biased region" description="Polar residues" evidence="1">
    <location>
        <begin position="161"/>
        <end position="175"/>
    </location>
</feature>
<dbReference type="GO" id="GO:0003714">
    <property type="term" value="F:transcription corepressor activity"/>
    <property type="evidence" value="ECO:0007669"/>
    <property type="project" value="InterPro"/>
</dbReference>
<dbReference type="PROSITE" id="PS50896">
    <property type="entry name" value="LISH"/>
    <property type="match status" value="1"/>
</dbReference>
<dbReference type="SMART" id="SM00667">
    <property type="entry name" value="LisH"/>
    <property type="match status" value="1"/>
</dbReference>
<protein>
    <submittedName>
        <fullName evidence="2">Uncharacterized protein</fullName>
    </submittedName>
</protein>
<proteinExistence type="predicted"/>
<dbReference type="PANTHER" id="PTHR44376">
    <property type="entry name" value="TRANSCRIPTIONAL REGULATOR OF FILAMENTOUS GROWTH FLO8"/>
    <property type="match status" value="1"/>
</dbReference>
<feature type="region of interest" description="Disordered" evidence="1">
    <location>
        <begin position="1"/>
        <end position="25"/>
    </location>
</feature>
<feature type="region of interest" description="Disordered" evidence="1">
    <location>
        <begin position="110"/>
        <end position="180"/>
    </location>
</feature>
<organism evidence="2 3">
    <name type="scientific">Sporisorium reilianum f. sp. reilianum</name>
    <dbReference type="NCBI Taxonomy" id="72559"/>
    <lineage>
        <taxon>Eukaryota</taxon>
        <taxon>Fungi</taxon>
        <taxon>Dikarya</taxon>
        <taxon>Basidiomycota</taxon>
        <taxon>Ustilaginomycotina</taxon>
        <taxon>Ustilaginomycetes</taxon>
        <taxon>Ustilaginales</taxon>
        <taxon>Ustilaginaceae</taxon>
        <taxon>Sporisorium</taxon>
    </lineage>
</organism>
<gene>
    <name evidence="2" type="ORF">SRS1_16354</name>
</gene>
<feature type="compositionally biased region" description="Polar residues" evidence="1">
    <location>
        <begin position="343"/>
        <end position="355"/>
    </location>
</feature>
<dbReference type="Proteomes" id="UP000239563">
    <property type="component" value="Chromosome XIX"/>
</dbReference>
<feature type="compositionally biased region" description="Polar residues" evidence="1">
    <location>
        <begin position="121"/>
        <end position="131"/>
    </location>
</feature>
<feature type="compositionally biased region" description="Polar residues" evidence="1">
    <location>
        <begin position="1"/>
        <end position="19"/>
    </location>
</feature>